<dbReference type="InParanoid" id="A0A1B4XJL5"/>
<dbReference type="InterPro" id="IPR011051">
    <property type="entry name" value="RmlC_Cupin_sf"/>
</dbReference>
<dbReference type="EMBL" id="AP014879">
    <property type="protein sequence ID" value="BAV35008.1"/>
    <property type="molecule type" value="Genomic_DNA"/>
</dbReference>
<protein>
    <submittedName>
        <fullName evidence="2">Cupin</fullName>
    </submittedName>
</protein>
<dbReference type="InterPro" id="IPR014710">
    <property type="entry name" value="RmlC-like_jellyroll"/>
</dbReference>
<dbReference type="RefSeq" id="WP_096361696.1">
    <property type="nucleotide sequence ID" value="NZ_AP014879.1"/>
</dbReference>
<gene>
    <name evidence="2" type="ORF">SCL_2731</name>
</gene>
<dbReference type="Proteomes" id="UP000243180">
    <property type="component" value="Chromosome"/>
</dbReference>
<dbReference type="Gene3D" id="2.60.120.10">
    <property type="entry name" value="Jelly Rolls"/>
    <property type="match status" value="1"/>
</dbReference>
<organism evidence="2 3">
    <name type="scientific">Sulfuricaulis limicola</name>
    <dbReference type="NCBI Taxonomy" id="1620215"/>
    <lineage>
        <taxon>Bacteria</taxon>
        <taxon>Pseudomonadati</taxon>
        <taxon>Pseudomonadota</taxon>
        <taxon>Gammaproteobacteria</taxon>
        <taxon>Acidiferrobacterales</taxon>
        <taxon>Acidiferrobacteraceae</taxon>
        <taxon>Sulfuricaulis</taxon>
    </lineage>
</organism>
<dbReference type="Pfam" id="PF07883">
    <property type="entry name" value="Cupin_2"/>
    <property type="match status" value="1"/>
</dbReference>
<accession>A0A1B4XJL5</accession>
<dbReference type="InterPro" id="IPR013096">
    <property type="entry name" value="Cupin_2"/>
</dbReference>
<dbReference type="CDD" id="cd02230">
    <property type="entry name" value="cupin_HP0902-like"/>
    <property type="match status" value="1"/>
</dbReference>
<evidence type="ECO:0000313" key="3">
    <source>
        <dbReference type="Proteomes" id="UP000243180"/>
    </source>
</evidence>
<dbReference type="SUPFAM" id="SSF51182">
    <property type="entry name" value="RmlC-like cupins"/>
    <property type="match status" value="1"/>
</dbReference>
<evidence type="ECO:0000313" key="2">
    <source>
        <dbReference type="EMBL" id="BAV35008.1"/>
    </source>
</evidence>
<dbReference type="KEGG" id="slim:SCL_2731"/>
<dbReference type="AlphaFoldDB" id="A0A1B4XJL5"/>
<dbReference type="OrthoDB" id="8265259at2"/>
<keyword evidence="3" id="KW-1185">Reference proteome</keyword>
<reference evidence="2 3" key="1">
    <citation type="submission" date="2015-05" db="EMBL/GenBank/DDBJ databases">
        <title>Complete genome sequence of a sulfur-oxidizing gammaproteobacterium strain HA5.</title>
        <authorList>
            <person name="Miura A."/>
            <person name="Kojima H."/>
            <person name="Fukui M."/>
        </authorList>
    </citation>
    <scope>NUCLEOTIDE SEQUENCE [LARGE SCALE GENOMIC DNA]</scope>
    <source>
        <strain evidence="2 3">HA5</strain>
    </source>
</reference>
<sequence>MALHHAEPGEIVDVRPLGAKLRQGINATLVLTDRLQVFRFILPAGEEFAEHKVHGEIIVQCIEGEVEFSSRGKQQVLRPGELVYLAGDDPHALRGRCDASVLVTIVSEKQHHA</sequence>
<name>A0A1B4XJL5_9GAMM</name>
<feature type="domain" description="Cupin type-2" evidence="1">
    <location>
        <begin position="39"/>
        <end position="101"/>
    </location>
</feature>
<proteinExistence type="predicted"/>
<evidence type="ECO:0000259" key="1">
    <source>
        <dbReference type="Pfam" id="PF07883"/>
    </source>
</evidence>